<dbReference type="Proteomes" id="UP001642464">
    <property type="component" value="Unassembled WGS sequence"/>
</dbReference>
<organism evidence="3 4">
    <name type="scientific">Durusdinium trenchii</name>
    <dbReference type="NCBI Taxonomy" id="1381693"/>
    <lineage>
        <taxon>Eukaryota</taxon>
        <taxon>Sar</taxon>
        <taxon>Alveolata</taxon>
        <taxon>Dinophyceae</taxon>
        <taxon>Suessiales</taxon>
        <taxon>Symbiodiniaceae</taxon>
        <taxon>Durusdinium</taxon>
    </lineage>
</organism>
<gene>
    <name evidence="3" type="ORF">SCF082_LOCUS17266</name>
</gene>
<dbReference type="InterPro" id="IPR000357">
    <property type="entry name" value="HEAT"/>
</dbReference>
<name>A0ABP0KGQ6_9DINO</name>
<dbReference type="InterPro" id="IPR011989">
    <property type="entry name" value="ARM-like"/>
</dbReference>
<proteinExistence type="predicted"/>
<dbReference type="Pfam" id="PF13646">
    <property type="entry name" value="HEAT_2"/>
    <property type="match status" value="1"/>
</dbReference>
<evidence type="ECO:0000256" key="1">
    <source>
        <dbReference type="ARBA" id="ARBA00022737"/>
    </source>
</evidence>
<dbReference type="Pfam" id="PF02985">
    <property type="entry name" value="HEAT"/>
    <property type="match status" value="1"/>
</dbReference>
<evidence type="ECO:0000313" key="3">
    <source>
        <dbReference type="EMBL" id="CAK9025883.1"/>
    </source>
</evidence>
<comment type="caution">
    <text evidence="3">The sequence shown here is derived from an EMBL/GenBank/DDBJ whole genome shotgun (WGS) entry which is preliminary data.</text>
</comment>
<dbReference type="InterPro" id="IPR016024">
    <property type="entry name" value="ARM-type_fold"/>
</dbReference>
<evidence type="ECO:0000256" key="2">
    <source>
        <dbReference type="SAM" id="MobiDB-lite"/>
    </source>
</evidence>
<reference evidence="3 4" key="1">
    <citation type="submission" date="2024-02" db="EMBL/GenBank/DDBJ databases">
        <authorList>
            <person name="Chen Y."/>
            <person name="Shah S."/>
            <person name="Dougan E. K."/>
            <person name="Thang M."/>
            <person name="Chan C."/>
        </authorList>
    </citation>
    <scope>NUCLEOTIDE SEQUENCE [LARGE SCALE GENOMIC DNA]</scope>
</reference>
<accession>A0ABP0KGQ6</accession>
<protein>
    <submittedName>
        <fullName evidence="3">NAD(P)(+)--arginine ADP-ribosyltransferase (Mono(ADP-ribosyl)transferase)</fullName>
    </submittedName>
</protein>
<evidence type="ECO:0000313" key="4">
    <source>
        <dbReference type="Proteomes" id="UP001642464"/>
    </source>
</evidence>
<keyword evidence="1" id="KW-0677">Repeat</keyword>
<sequence length="641" mass="70469">MESSDGSDPTEHREMSGQPSHNALPEDISALLKMLEDKDSFARKQACKALGNLPPDELAKHSSDLLNLKIPLDEDFSVRWAVCFVFCKLPPDELARCSKGLLKMLKDKDASVRWAVSCVLGKLTADELAKHSSALLKMLEDKDSLVRSAACEALGKLPPDELATHSSALLKMLEDKDSLVRTAAQDALRKVSACELASRTSDVLKMLNCSDETLQSIARDSLEQFSPGDVAKHSSELQKMLGDSDSSVRVAVCETLGELSPEDLADATDLPRMLEMLDDTDASAQQAVSELQNMQADSAKLMSVKAKVDNDCGVLVLASEQSPQVEIAKHLDKDIPNTRRVQLPKAQTRSSNIFKVTQDVLLNKRTVSTLFVPIEAGANVAWRSVTDSPSSSDDWEEIPATFSERYMEVQLKPSTVQAQKDFCYMFAGVRIDDALQRAVQPTAQCCRWIGSLSAPSGQRTTSESDEIMDRPGQVKMETGAGSDNRRHLLLSANFKSEEFMKSLNTIKASLESRRVPTHMVVAGVGPGQILAMPPTMKGLHYAKMIVAFCTEDYGAKTTARYGTIQELRYARKYKLPIISVQYGEKYPPQPRNSKEGCILIDHVFSLSTICHIDGRKKPAENIADELEMAWRSHSGGVADTE</sequence>
<keyword evidence="4" id="KW-1185">Reference proteome</keyword>
<dbReference type="PANTHER" id="PTHR12697:SF5">
    <property type="entry name" value="DEOXYHYPUSINE HYDROXYLASE"/>
    <property type="match status" value="1"/>
</dbReference>
<dbReference type="Gene3D" id="1.25.10.10">
    <property type="entry name" value="Leucine-rich Repeat Variant"/>
    <property type="match status" value="2"/>
</dbReference>
<feature type="region of interest" description="Disordered" evidence="2">
    <location>
        <begin position="1"/>
        <end position="23"/>
    </location>
</feature>
<dbReference type="SUPFAM" id="SSF48371">
    <property type="entry name" value="ARM repeat"/>
    <property type="match status" value="1"/>
</dbReference>
<dbReference type="PANTHER" id="PTHR12697">
    <property type="entry name" value="PBS LYASE HEAT-LIKE PROTEIN"/>
    <property type="match status" value="1"/>
</dbReference>
<dbReference type="EMBL" id="CAXAMM010011337">
    <property type="protein sequence ID" value="CAK9025883.1"/>
    <property type="molecule type" value="Genomic_DNA"/>
</dbReference>